<feature type="region of interest" description="Disordered" evidence="1">
    <location>
        <begin position="510"/>
        <end position="812"/>
    </location>
</feature>
<feature type="compositionally biased region" description="Low complexity" evidence="1">
    <location>
        <begin position="718"/>
        <end position="731"/>
    </location>
</feature>
<dbReference type="OrthoDB" id="6244550at2759"/>
<dbReference type="GO" id="GO:0005085">
    <property type="term" value="F:guanyl-nucleotide exchange factor activity"/>
    <property type="evidence" value="ECO:0007669"/>
    <property type="project" value="InterPro"/>
</dbReference>
<feature type="region of interest" description="Disordered" evidence="1">
    <location>
        <begin position="1"/>
        <end position="73"/>
    </location>
</feature>
<dbReference type="AlphaFoldDB" id="A0A164XQB7"/>
<evidence type="ECO:0000256" key="1">
    <source>
        <dbReference type="SAM" id="MobiDB-lite"/>
    </source>
</evidence>
<feature type="compositionally biased region" description="Polar residues" evidence="1">
    <location>
        <begin position="663"/>
        <end position="695"/>
    </location>
</feature>
<dbReference type="InterPro" id="IPR000219">
    <property type="entry name" value="DH_dom"/>
</dbReference>
<dbReference type="Gene3D" id="1.20.900.10">
    <property type="entry name" value="Dbl homology (DH) domain"/>
    <property type="match status" value="1"/>
</dbReference>
<evidence type="ECO:0000259" key="2">
    <source>
        <dbReference type="PROSITE" id="PS50010"/>
    </source>
</evidence>
<feature type="compositionally biased region" description="Polar residues" evidence="1">
    <location>
        <begin position="625"/>
        <end position="652"/>
    </location>
</feature>
<dbReference type="InterPro" id="IPR035899">
    <property type="entry name" value="DBL_dom_sf"/>
</dbReference>
<proteinExistence type="predicted"/>
<feature type="compositionally biased region" description="Polar residues" evidence="1">
    <location>
        <begin position="275"/>
        <end position="299"/>
    </location>
</feature>
<dbReference type="EMBL" id="KV419400">
    <property type="protein sequence ID" value="KZS96193.1"/>
    <property type="molecule type" value="Genomic_DNA"/>
</dbReference>
<protein>
    <recommendedName>
        <fullName evidence="2">DH domain-containing protein</fullName>
    </recommendedName>
</protein>
<feature type="compositionally biased region" description="Polar residues" evidence="1">
    <location>
        <begin position="307"/>
        <end position="319"/>
    </location>
</feature>
<evidence type="ECO:0000313" key="4">
    <source>
        <dbReference type="Proteomes" id="UP000076722"/>
    </source>
</evidence>
<feature type="compositionally biased region" description="Polar residues" evidence="1">
    <location>
        <begin position="782"/>
        <end position="794"/>
    </location>
</feature>
<feature type="region of interest" description="Disordered" evidence="1">
    <location>
        <begin position="271"/>
        <end position="319"/>
    </location>
</feature>
<dbReference type="Pfam" id="PF00621">
    <property type="entry name" value="RhoGEF"/>
    <property type="match status" value="1"/>
</dbReference>
<feature type="compositionally biased region" description="Polar residues" evidence="1">
    <location>
        <begin position="802"/>
        <end position="812"/>
    </location>
</feature>
<sequence length="928" mass="99761">MSHSTSPESHPEDADPPQQPAPSVASSNQPSDDSSASNSMQDKALLEPPTSAGSEPATPTSPSKPKLAVKTKKGSNPLKDFVKTEKLYVELVAGIIKKVAGAWSRSNLPPRELDSVFRAIESIYRANKAFSSALEGIGPTDHRALGDLLVQWVNDLEGPYTKYCKVYVVGFDDWEPVQATTRLHDVLATFTESNPFPSVISSPTASDPSSSSPQSWTLDSLFALPRTRLKYYKNLYGRLLGSTPEGRSDHRLLVAANERLANLLSQIEVRKTMRPGSSDNSVEQPRVTSTDSSAGTDSFTSEERLSRATTNTSVSRTPSLINMPASLSELEKRLSTRQTLDIFTMSLKEPPVNLNLTPANLPFTRQLLFAGDATIRIHPNNAAVERVHQRGLVFLTTDLFLLCETLSAGDREHETGDSESSPDMWLCYPPLSLKVVKVAEIGERTLQVTIVNKVIVLLETGSTQTKEHLHQMFLECIENFPKRADYLTAHAIIVLIELLALPAVNAPLPPQPNGTAPDRIPNPKSPPPYQNIPGQPPAHPQTTDPNPPPNAPPTGELPQLPNSLPNGQLPPGARQGHLPPIPQKPNVPQIVHPQPTNPNGPNAPTLFDRRSPSGLGPPVIPPLRTASNPGGPSSITSPQPGAQFRSYPSTPAESDFRPPPRGSSMNSMASPPTSAHYPTNFPSSRPELNTSQIQNGPPGPFSAHGTQSDPGINSYGGPSLRKSPSSRSLHSQHTIEHQMRTLPPVPSIGSGQLSNGPSRAGSIASSLSTASGPHQARLPSQYIASGNFGPNSGDVSPPMSPTEETAPSGPQTSSVIATMKCKLFLKQHHAQWKNLGNSRLKLYLHQPSNDKQLVVEADTKDHPILISTIILSDGVERVGKTGVAIELSDKGVRTGIVYMILLRAENAASGLFDQLLKGTDRTASQRAG</sequence>
<reference evidence="3 4" key="1">
    <citation type="journal article" date="2016" name="Mol. Biol. Evol.">
        <title>Comparative Genomics of Early-Diverging Mushroom-Forming Fungi Provides Insights into the Origins of Lignocellulose Decay Capabilities.</title>
        <authorList>
            <person name="Nagy L.G."/>
            <person name="Riley R."/>
            <person name="Tritt A."/>
            <person name="Adam C."/>
            <person name="Daum C."/>
            <person name="Floudas D."/>
            <person name="Sun H."/>
            <person name="Yadav J.S."/>
            <person name="Pangilinan J."/>
            <person name="Larsson K.H."/>
            <person name="Matsuura K."/>
            <person name="Barry K."/>
            <person name="Labutti K."/>
            <person name="Kuo R."/>
            <person name="Ohm R.A."/>
            <person name="Bhattacharya S.S."/>
            <person name="Shirouzu T."/>
            <person name="Yoshinaga Y."/>
            <person name="Martin F.M."/>
            <person name="Grigoriev I.V."/>
            <person name="Hibbett D.S."/>
        </authorList>
    </citation>
    <scope>NUCLEOTIDE SEQUENCE [LARGE SCALE GENOMIC DNA]</scope>
    <source>
        <strain evidence="3 4">HHB9708</strain>
    </source>
</reference>
<evidence type="ECO:0000313" key="3">
    <source>
        <dbReference type="EMBL" id="KZS96193.1"/>
    </source>
</evidence>
<feature type="compositionally biased region" description="Polar residues" evidence="1">
    <location>
        <begin position="749"/>
        <end position="772"/>
    </location>
</feature>
<accession>A0A164XQB7</accession>
<name>A0A164XQB7_9AGAM</name>
<gene>
    <name evidence="3" type="ORF">SISNIDRAFT_483579</name>
</gene>
<feature type="compositionally biased region" description="Polar residues" evidence="1">
    <location>
        <begin position="51"/>
        <end position="63"/>
    </location>
</feature>
<dbReference type="PROSITE" id="PS50010">
    <property type="entry name" value="DH_2"/>
    <property type="match status" value="1"/>
</dbReference>
<keyword evidence="4" id="KW-1185">Reference proteome</keyword>
<dbReference type="STRING" id="1314777.A0A164XQB7"/>
<feature type="domain" description="DH" evidence="2">
    <location>
        <begin position="73"/>
        <end position="270"/>
    </location>
</feature>
<dbReference type="SMART" id="SM00325">
    <property type="entry name" value="RhoGEF"/>
    <property type="match status" value="1"/>
</dbReference>
<dbReference type="SUPFAM" id="SSF48065">
    <property type="entry name" value="DBL homology domain (DH-domain)"/>
    <property type="match status" value="1"/>
</dbReference>
<feature type="compositionally biased region" description="Pro residues" evidence="1">
    <location>
        <begin position="523"/>
        <end position="552"/>
    </location>
</feature>
<organism evidence="3 4">
    <name type="scientific">Sistotremastrum niveocremeum HHB9708</name>
    <dbReference type="NCBI Taxonomy" id="1314777"/>
    <lineage>
        <taxon>Eukaryota</taxon>
        <taxon>Fungi</taxon>
        <taxon>Dikarya</taxon>
        <taxon>Basidiomycota</taxon>
        <taxon>Agaricomycotina</taxon>
        <taxon>Agaricomycetes</taxon>
        <taxon>Sistotremastrales</taxon>
        <taxon>Sistotremastraceae</taxon>
        <taxon>Sertulicium</taxon>
        <taxon>Sertulicium niveocremeum</taxon>
    </lineage>
</organism>
<feature type="compositionally biased region" description="Low complexity" evidence="1">
    <location>
        <begin position="21"/>
        <end position="39"/>
    </location>
</feature>
<dbReference type="Proteomes" id="UP000076722">
    <property type="component" value="Unassembled WGS sequence"/>
</dbReference>